<dbReference type="Pfam" id="PF03176">
    <property type="entry name" value="MMPL"/>
    <property type="match status" value="1"/>
</dbReference>
<evidence type="ECO:0000256" key="7">
    <source>
        <dbReference type="SAM" id="MobiDB-lite"/>
    </source>
</evidence>
<evidence type="ECO:0000259" key="9">
    <source>
        <dbReference type="Pfam" id="PF03176"/>
    </source>
</evidence>
<evidence type="ECO:0000256" key="8">
    <source>
        <dbReference type="SAM" id="Phobius"/>
    </source>
</evidence>
<reference evidence="10 11" key="1">
    <citation type="submission" date="2020-07" db="EMBL/GenBank/DDBJ databases">
        <title>Mycobacterium kansasii (former subtype) with zoonotic potential isolated from diseased indoor pet cat, Japan.</title>
        <authorList>
            <person name="Fukano H."/>
            <person name="Terazono T."/>
            <person name="Hoshino Y."/>
        </authorList>
    </citation>
    <scope>NUCLEOTIDE SEQUENCE [LARGE SCALE GENOMIC DNA]</scope>
    <source>
        <strain evidence="10 11">Kuro-I</strain>
    </source>
</reference>
<sequence>MNLAGNQGEPLANESVEAVRKIVADTPAPPGVTTYVTGAAAMVADMHHSGDKSMMKITITTVAVIFIMLLVVYRSPITVVMLLLTVGVELTAAREWSRSSDTPGPSDCPPLRSAC</sequence>
<dbReference type="InterPro" id="IPR050545">
    <property type="entry name" value="Mycobact_MmpL"/>
</dbReference>
<evidence type="ECO:0000256" key="5">
    <source>
        <dbReference type="ARBA" id="ARBA00022989"/>
    </source>
</evidence>
<accession>A0A7G1IP02</accession>
<keyword evidence="5 8" id="KW-1133">Transmembrane helix</keyword>
<dbReference type="AlphaFoldDB" id="A0A7G1IP02"/>
<evidence type="ECO:0000256" key="1">
    <source>
        <dbReference type="ARBA" id="ARBA00004651"/>
    </source>
</evidence>
<keyword evidence="4 8" id="KW-0812">Transmembrane</keyword>
<name>A0A7G1IP02_MYCKA</name>
<keyword evidence="11" id="KW-1185">Reference proteome</keyword>
<keyword evidence="3" id="KW-1003">Cell membrane</keyword>
<feature type="domain" description="Membrane transport protein MMPL" evidence="9">
    <location>
        <begin position="2"/>
        <end position="94"/>
    </location>
</feature>
<protein>
    <recommendedName>
        <fullName evidence="9">Membrane transport protein MMPL domain-containing protein</fullName>
    </recommendedName>
</protein>
<dbReference type="EMBL" id="AP023343">
    <property type="protein sequence ID" value="BCI91543.1"/>
    <property type="molecule type" value="Genomic_DNA"/>
</dbReference>
<evidence type="ECO:0000256" key="3">
    <source>
        <dbReference type="ARBA" id="ARBA00022475"/>
    </source>
</evidence>
<gene>
    <name evidence="10" type="ORF">NIIDMKKI_67490</name>
</gene>
<dbReference type="GO" id="GO:0005886">
    <property type="term" value="C:plasma membrane"/>
    <property type="evidence" value="ECO:0007669"/>
    <property type="project" value="UniProtKB-SubCell"/>
</dbReference>
<dbReference type="PANTHER" id="PTHR33406">
    <property type="entry name" value="MEMBRANE PROTEIN MJ1562-RELATED"/>
    <property type="match status" value="1"/>
</dbReference>
<dbReference type="Proteomes" id="UP000516380">
    <property type="component" value="Chromosome"/>
</dbReference>
<proteinExistence type="inferred from homology"/>
<evidence type="ECO:0000313" key="10">
    <source>
        <dbReference type="EMBL" id="BCI91543.1"/>
    </source>
</evidence>
<keyword evidence="6 8" id="KW-0472">Membrane</keyword>
<evidence type="ECO:0000256" key="2">
    <source>
        <dbReference type="ARBA" id="ARBA00010157"/>
    </source>
</evidence>
<organism evidence="10 11">
    <name type="scientific">Mycobacterium kansasii</name>
    <dbReference type="NCBI Taxonomy" id="1768"/>
    <lineage>
        <taxon>Bacteria</taxon>
        <taxon>Bacillati</taxon>
        <taxon>Actinomycetota</taxon>
        <taxon>Actinomycetes</taxon>
        <taxon>Mycobacteriales</taxon>
        <taxon>Mycobacteriaceae</taxon>
        <taxon>Mycobacterium</taxon>
    </lineage>
</organism>
<feature type="region of interest" description="Disordered" evidence="7">
    <location>
        <begin position="95"/>
        <end position="115"/>
    </location>
</feature>
<evidence type="ECO:0000313" key="11">
    <source>
        <dbReference type="Proteomes" id="UP000516380"/>
    </source>
</evidence>
<evidence type="ECO:0000256" key="6">
    <source>
        <dbReference type="ARBA" id="ARBA00023136"/>
    </source>
</evidence>
<dbReference type="SUPFAM" id="SSF82866">
    <property type="entry name" value="Multidrug efflux transporter AcrB transmembrane domain"/>
    <property type="match status" value="1"/>
</dbReference>
<comment type="subcellular location">
    <subcellularLocation>
        <location evidence="1">Cell membrane</location>
        <topology evidence="1">Multi-pass membrane protein</topology>
    </subcellularLocation>
</comment>
<feature type="transmembrane region" description="Helical" evidence="8">
    <location>
        <begin position="54"/>
        <end position="73"/>
    </location>
</feature>
<comment type="similarity">
    <text evidence="2">Belongs to the resistance-nodulation-cell division (RND) (TC 2.A.6) family. MmpL subfamily.</text>
</comment>
<dbReference type="PANTHER" id="PTHR33406:SF6">
    <property type="entry name" value="MEMBRANE PROTEIN YDGH-RELATED"/>
    <property type="match status" value="1"/>
</dbReference>
<evidence type="ECO:0000256" key="4">
    <source>
        <dbReference type="ARBA" id="ARBA00022692"/>
    </source>
</evidence>
<dbReference type="InterPro" id="IPR004869">
    <property type="entry name" value="MMPL_dom"/>
</dbReference>